<dbReference type="SUPFAM" id="SSF53328">
    <property type="entry name" value="Formyltransferase"/>
    <property type="match status" value="1"/>
</dbReference>
<feature type="domain" description="Formyl transferase N-terminal" evidence="6">
    <location>
        <begin position="1"/>
        <end position="180"/>
    </location>
</feature>
<dbReference type="InterPro" id="IPR041711">
    <property type="entry name" value="Met-tRNA-FMT_N"/>
</dbReference>
<dbReference type="SUPFAM" id="SSF50486">
    <property type="entry name" value="FMT C-terminal domain-like"/>
    <property type="match status" value="1"/>
</dbReference>
<evidence type="ECO:0000256" key="1">
    <source>
        <dbReference type="ARBA" id="ARBA00010699"/>
    </source>
</evidence>
<comment type="catalytic activity">
    <reaction evidence="5">
        <text>L-methionyl-tRNA(fMet) + (6R)-10-formyltetrahydrofolate = N-formyl-L-methionyl-tRNA(fMet) + (6S)-5,6,7,8-tetrahydrofolate + H(+)</text>
        <dbReference type="Rhea" id="RHEA:24380"/>
        <dbReference type="Rhea" id="RHEA-COMP:9952"/>
        <dbReference type="Rhea" id="RHEA-COMP:9953"/>
        <dbReference type="ChEBI" id="CHEBI:15378"/>
        <dbReference type="ChEBI" id="CHEBI:57453"/>
        <dbReference type="ChEBI" id="CHEBI:78530"/>
        <dbReference type="ChEBI" id="CHEBI:78844"/>
        <dbReference type="ChEBI" id="CHEBI:195366"/>
        <dbReference type="EC" id="2.1.2.9"/>
    </reaction>
</comment>
<evidence type="ECO:0000313" key="8">
    <source>
        <dbReference type="EMBL" id="MBR9973029.1"/>
    </source>
</evidence>
<sequence length="302" mass="31815">MRLAFMGTPDFSVAILSALLDAGHDVACVYAQPPRPAGRGHKEQLSPVHAFAAARGIMVRTPKSLKSEAEQQAFAELDLDMAVVAAYGLILPQAVLDAPRRGCLNVHASVLPRWRGAAPIQRAILAGDAETGVTIMQMDAGLDTGAMLLVDRLPITSTTNAASLHDQLAEMGARLIVAALAGYDGLAPVAQPQSGVTYAHKLSKDEGRLDWTRPAIELERQVRGLTPWPGVWCQVGEERLKVLEAGVDTGQGAPGTVLDEGLCVACGDGALRLLRVQRAGKGPMNAADLLRGFAIPVGTRLG</sequence>
<reference evidence="8 9" key="1">
    <citation type="submission" date="2021-04" db="EMBL/GenBank/DDBJ databases">
        <title>Magnetospirillum sulfuroxidans sp. nov., a facultative chemolithoautotrophic sulfur-oxidizing alphaproteobacterium isolated from freshwater sediment and proposals for Paramagetospirillum gen. nov., and Magnetospirillaceae fam. nov.</title>
        <authorList>
            <person name="Koziaeva V."/>
            <person name="Geelhoed J.S."/>
            <person name="Sorokin D.Y."/>
            <person name="Grouzdev D.S."/>
        </authorList>
    </citation>
    <scope>NUCLEOTIDE SEQUENCE [LARGE SCALE GENOMIC DNA]</scope>
    <source>
        <strain evidence="8 9">J10</strain>
    </source>
</reference>
<accession>A0ABS5IF51</accession>
<evidence type="ECO:0000256" key="3">
    <source>
        <dbReference type="ARBA" id="ARBA00022679"/>
    </source>
</evidence>
<dbReference type="PANTHER" id="PTHR11138:SF5">
    <property type="entry name" value="METHIONYL-TRNA FORMYLTRANSFERASE, MITOCHONDRIAL"/>
    <property type="match status" value="1"/>
</dbReference>
<comment type="similarity">
    <text evidence="1 5">Belongs to the Fmt family.</text>
</comment>
<dbReference type="Proteomes" id="UP000680714">
    <property type="component" value="Unassembled WGS sequence"/>
</dbReference>
<feature type="binding site" evidence="5">
    <location>
        <begin position="109"/>
        <end position="112"/>
    </location>
    <ligand>
        <name>(6S)-5,6,7,8-tetrahydrofolate</name>
        <dbReference type="ChEBI" id="CHEBI:57453"/>
    </ligand>
</feature>
<keyword evidence="9" id="KW-1185">Reference proteome</keyword>
<evidence type="ECO:0000256" key="4">
    <source>
        <dbReference type="ARBA" id="ARBA00022917"/>
    </source>
</evidence>
<dbReference type="PANTHER" id="PTHR11138">
    <property type="entry name" value="METHIONYL-TRNA FORMYLTRANSFERASE"/>
    <property type="match status" value="1"/>
</dbReference>
<name>A0ABS5IF51_9PROT</name>
<dbReference type="CDD" id="cd08704">
    <property type="entry name" value="Met_tRNA_FMT_C"/>
    <property type="match status" value="1"/>
</dbReference>
<feature type="domain" description="Formyl transferase C-terminal" evidence="7">
    <location>
        <begin position="201"/>
        <end position="293"/>
    </location>
</feature>
<keyword evidence="3 5" id="KW-0808">Transferase</keyword>
<dbReference type="NCBIfam" id="TIGR00460">
    <property type="entry name" value="fmt"/>
    <property type="match status" value="1"/>
</dbReference>
<dbReference type="InterPro" id="IPR044135">
    <property type="entry name" value="Met-tRNA-FMT_C"/>
</dbReference>
<dbReference type="InterPro" id="IPR002376">
    <property type="entry name" value="Formyl_transf_N"/>
</dbReference>
<dbReference type="CDD" id="cd08646">
    <property type="entry name" value="FMT_core_Met-tRNA-FMT_N"/>
    <property type="match status" value="1"/>
</dbReference>
<protein>
    <recommendedName>
        <fullName evidence="2 5">Methionyl-tRNA formyltransferase</fullName>
        <ecNumber evidence="2 5">2.1.2.9</ecNumber>
    </recommendedName>
</protein>
<dbReference type="EC" id="2.1.2.9" evidence="2 5"/>
<dbReference type="PROSITE" id="PS00373">
    <property type="entry name" value="GART"/>
    <property type="match status" value="1"/>
</dbReference>
<dbReference type="InterPro" id="IPR011034">
    <property type="entry name" value="Formyl_transferase-like_C_sf"/>
</dbReference>
<comment type="caution">
    <text evidence="8">The sequence shown here is derived from an EMBL/GenBank/DDBJ whole genome shotgun (WGS) entry which is preliminary data.</text>
</comment>
<dbReference type="InterPro" id="IPR005794">
    <property type="entry name" value="Fmt"/>
</dbReference>
<dbReference type="Gene3D" id="3.40.50.12230">
    <property type="match status" value="1"/>
</dbReference>
<evidence type="ECO:0000313" key="9">
    <source>
        <dbReference type="Proteomes" id="UP000680714"/>
    </source>
</evidence>
<dbReference type="EMBL" id="JAGTUF010000016">
    <property type="protein sequence ID" value="MBR9973029.1"/>
    <property type="molecule type" value="Genomic_DNA"/>
</dbReference>
<keyword evidence="4 5" id="KW-0648">Protein biosynthesis</keyword>
<evidence type="ECO:0000259" key="6">
    <source>
        <dbReference type="Pfam" id="PF00551"/>
    </source>
</evidence>
<dbReference type="InterPro" id="IPR001555">
    <property type="entry name" value="GART_AS"/>
</dbReference>
<gene>
    <name evidence="5 8" type="primary">fmt</name>
    <name evidence="8" type="ORF">KEC16_14990</name>
</gene>
<evidence type="ECO:0000256" key="2">
    <source>
        <dbReference type="ARBA" id="ARBA00012261"/>
    </source>
</evidence>
<evidence type="ECO:0000256" key="5">
    <source>
        <dbReference type="HAMAP-Rule" id="MF_00182"/>
    </source>
</evidence>
<proteinExistence type="inferred from homology"/>
<organism evidence="8 9">
    <name type="scientific">Magnetospirillum sulfuroxidans</name>
    <dbReference type="NCBI Taxonomy" id="611300"/>
    <lineage>
        <taxon>Bacteria</taxon>
        <taxon>Pseudomonadati</taxon>
        <taxon>Pseudomonadota</taxon>
        <taxon>Alphaproteobacteria</taxon>
        <taxon>Rhodospirillales</taxon>
        <taxon>Rhodospirillaceae</taxon>
        <taxon>Magnetospirillum</taxon>
    </lineage>
</organism>
<comment type="function">
    <text evidence="5">Attaches a formyl group to the free amino group of methionyl-tRNA(fMet). The formyl group appears to play a dual role in the initiator identity of N-formylmethionyl-tRNA by promoting its recognition by IF2 and preventing the misappropriation of this tRNA by the elongation apparatus.</text>
</comment>
<dbReference type="InterPro" id="IPR036477">
    <property type="entry name" value="Formyl_transf_N_sf"/>
</dbReference>
<dbReference type="Pfam" id="PF00551">
    <property type="entry name" value="Formyl_trans_N"/>
    <property type="match status" value="1"/>
</dbReference>
<dbReference type="Pfam" id="PF02911">
    <property type="entry name" value="Formyl_trans_C"/>
    <property type="match status" value="1"/>
</dbReference>
<dbReference type="HAMAP" id="MF_00182">
    <property type="entry name" value="Formyl_trans"/>
    <property type="match status" value="1"/>
</dbReference>
<dbReference type="InterPro" id="IPR005793">
    <property type="entry name" value="Formyl_trans_C"/>
</dbReference>
<evidence type="ECO:0000259" key="7">
    <source>
        <dbReference type="Pfam" id="PF02911"/>
    </source>
</evidence>
<dbReference type="RefSeq" id="WP_211550371.1">
    <property type="nucleotide sequence ID" value="NZ_JAGTUF010000016.1"/>
</dbReference>
<dbReference type="GO" id="GO:0004479">
    <property type="term" value="F:methionyl-tRNA formyltransferase activity"/>
    <property type="evidence" value="ECO:0007669"/>
    <property type="project" value="UniProtKB-EC"/>
</dbReference>